<reference evidence="3" key="1">
    <citation type="submission" date="2023-07" db="EMBL/GenBank/DDBJ databases">
        <title>30 novel species of actinomycetes from the DSMZ collection.</title>
        <authorList>
            <person name="Nouioui I."/>
        </authorList>
    </citation>
    <scope>NUCLEOTIDE SEQUENCE [LARGE SCALE GENOMIC DNA]</scope>
    <source>
        <strain evidence="3">DSM 44917</strain>
    </source>
</reference>
<keyword evidence="3" id="KW-1185">Reference proteome</keyword>
<sequence>MQEQEPPGDNTPTVKAVDNARSEARDLSSRLYEWTGIEGRTTEPGPVVSNCESDAHDETLYVMRHPWTIYDTAAETLERGFNNLRDRMEQEDGWELRVDEVENNQDQTPHLLFVNRDLEYAVDVWLTGRNGDNPQLEIWTQSACFRTPDGETRNGS</sequence>
<gene>
    <name evidence="2" type="ORF">RM780_24185</name>
</gene>
<name>A0ABU2LEN3_9ACTN</name>
<evidence type="ECO:0000313" key="2">
    <source>
        <dbReference type="EMBL" id="MDT0310029.1"/>
    </source>
</evidence>
<dbReference type="Proteomes" id="UP001183388">
    <property type="component" value="Unassembled WGS sequence"/>
</dbReference>
<dbReference type="EMBL" id="JAVREN010000053">
    <property type="protein sequence ID" value="MDT0310029.1"/>
    <property type="molecule type" value="Genomic_DNA"/>
</dbReference>
<organism evidence="2 3">
    <name type="scientific">Streptomyces boetiae</name>
    <dbReference type="NCBI Taxonomy" id="3075541"/>
    <lineage>
        <taxon>Bacteria</taxon>
        <taxon>Bacillati</taxon>
        <taxon>Actinomycetota</taxon>
        <taxon>Actinomycetes</taxon>
        <taxon>Kitasatosporales</taxon>
        <taxon>Streptomycetaceae</taxon>
        <taxon>Streptomyces</taxon>
    </lineage>
</organism>
<evidence type="ECO:0000313" key="3">
    <source>
        <dbReference type="Proteomes" id="UP001183388"/>
    </source>
</evidence>
<evidence type="ECO:0000256" key="1">
    <source>
        <dbReference type="SAM" id="MobiDB-lite"/>
    </source>
</evidence>
<feature type="region of interest" description="Disordered" evidence="1">
    <location>
        <begin position="1"/>
        <end position="23"/>
    </location>
</feature>
<proteinExistence type="predicted"/>
<accession>A0ABU2LEN3</accession>
<protein>
    <submittedName>
        <fullName evidence="2">Uncharacterized protein</fullName>
    </submittedName>
</protein>
<comment type="caution">
    <text evidence="2">The sequence shown here is derived from an EMBL/GenBank/DDBJ whole genome shotgun (WGS) entry which is preliminary data.</text>
</comment>